<evidence type="ECO:0000256" key="16">
    <source>
        <dbReference type="ARBA" id="ARBA00032853"/>
    </source>
</evidence>
<feature type="transmembrane region" description="Helical" evidence="19">
    <location>
        <begin position="229"/>
        <end position="251"/>
    </location>
</feature>
<evidence type="ECO:0000256" key="3">
    <source>
        <dbReference type="ARBA" id="ARBA00004663"/>
    </source>
</evidence>
<evidence type="ECO:0000256" key="11">
    <source>
        <dbReference type="ARBA" id="ARBA00022842"/>
    </source>
</evidence>
<comment type="cofactor">
    <cofactor evidence="1 19">
        <name>Mg(2+)</name>
        <dbReference type="ChEBI" id="CHEBI:18420"/>
    </cofactor>
</comment>
<evidence type="ECO:0000256" key="6">
    <source>
        <dbReference type="ARBA" id="ARBA00015850"/>
    </source>
</evidence>
<feature type="transmembrane region" description="Helical" evidence="19">
    <location>
        <begin position="137"/>
        <end position="161"/>
    </location>
</feature>
<dbReference type="AlphaFoldDB" id="A0AAW8J7X1"/>
<keyword evidence="8 19" id="KW-0169">Cobalamin biosynthesis</keyword>
<evidence type="ECO:0000256" key="14">
    <source>
        <dbReference type="ARBA" id="ARBA00025228"/>
    </source>
</evidence>
<dbReference type="GO" id="GO:0051073">
    <property type="term" value="F:adenosylcobinamide-GDP ribazoletransferase activity"/>
    <property type="evidence" value="ECO:0007669"/>
    <property type="project" value="UniProtKB-UniRule"/>
</dbReference>
<dbReference type="Proteomes" id="UP001243844">
    <property type="component" value="Unassembled WGS sequence"/>
</dbReference>
<dbReference type="GO" id="GO:0009236">
    <property type="term" value="P:cobalamin biosynthetic process"/>
    <property type="evidence" value="ECO:0007669"/>
    <property type="project" value="UniProtKB-UniRule"/>
</dbReference>
<evidence type="ECO:0000256" key="4">
    <source>
        <dbReference type="ARBA" id="ARBA00010561"/>
    </source>
</evidence>
<keyword evidence="11 19" id="KW-0460">Magnesium</keyword>
<accession>A0AAW8J7X1</accession>
<comment type="pathway">
    <text evidence="3 19">Cofactor biosynthesis; adenosylcobalamin biosynthesis; adenosylcobalamin from cob(II)yrinate a,c-diamide: step 7/7.</text>
</comment>
<dbReference type="PANTHER" id="PTHR34148:SF1">
    <property type="entry name" value="ADENOSYLCOBINAMIDE-GDP RIBAZOLETRANSFERASE"/>
    <property type="match status" value="1"/>
</dbReference>
<dbReference type="EMBL" id="JAVIDL010000011">
    <property type="protein sequence ID" value="MDQ8935563.1"/>
    <property type="molecule type" value="Genomic_DNA"/>
</dbReference>
<sequence>MTPFLIALQFLTIIPVHLKAMPSDTEQSQSLLYYPLVGALIGAVLYGVALLCSGLPHIMLVSLIFVLWVVLTGGLHLDGLADSADAWVGGYGDKDRTLAIMKDPSCGPIGVLSLLLQGMMKWSALYVLLQHHELMNALILFPVLGRLAALILLSTTVYVRAQGIAQALVAHRYSFGMCLKLSLVTLLSLLVASYWSWHGLVSVIALLLTVFILRTVFVRRVGGVTGDLLGASVELSETAVLWSFVLSYFILV</sequence>
<organism evidence="20 21">
    <name type="scientific">Acinetobacter rudis</name>
    <dbReference type="NCBI Taxonomy" id="632955"/>
    <lineage>
        <taxon>Bacteria</taxon>
        <taxon>Pseudomonadati</taxon>
        <taxon>Pseudomonadota</taxon>
        <taxon>Gammaproteobacteria</taxon>
        <taxon>Moraxellales</taxon>
        <taxon>Moraxellaceae</taxon>
        <taxon>Acinetobacter</taxon>
    </lineage>
</organism>
<protein>
    <recommendedName>
        <fullName evidence="6 19">Adenosylcobinamide-GDP ribazoletransferase</fullName>
        <ecNumber evidence="5 19">2.7.8.26</ecNumber>
    </recommendedName>
    <alternativeName>
        <fullName evidence="16 19">Cobalamin synthase</fullName>
    </alternativeName>
    <alternativeName>
        <fullName evidence="15 19">Cobalamin-5'-phosphate synthase</fullName>
    </alternativeName>
</protein>
<comment type="function">
    <text evidence="14 19">Joins adenosylcobinamide-GDP and alpha-ribazole to generate adenosylcobalamin (Ado-cobalamin). Also synthesizes adenosylcobalamin 5'-phosphate from adenosylcobinamide-GDP and alpha-ribazole 5'-phosphate.</text>
</comment>
<keyword evidence="12 19" id="KW-1133">Transmembrane helix</keyword>
<evidence type="ECO:0000256" key="12">
    <source>
        <dbReference type="ARBA" id="ARBA00022989"/>
    </source>
</evidence>
<name>A0AAW8J7X1_9GAMM</name>
<evidence type="ECO:0000256" key="8">
    <source>
        <dbReference type="ARBA" id="ARBA00022573"/>
    </source>
</evidence>
<dbReference type="GO" id="GO:0008818">
    <property type="term" value="F:cobalamin 5'-phosphate synthase activity"/>
    <property type="evidence" value="ECO:0007669"/>
    <property type="project" value="UniProtKB-UniRule"/>
</dbReference>
<evidence type="ECO:0000256" key="10">
    <source>
        <dbReference type="ARBA" id="ARBA00022692"/>
    </source>
</evidence>
<dbReference type="PANTHER" id="PTHR34148">
    <property type="entry name" value="ADENOSYLCOBINAMIDE-GDP RIBAZOLETRANSFERASE"/>
    <property type="match status" value="1"/>
</dbReference>
<feature type="transmembrane region" description="Helical" evidence="19">
    <location>
        <begin position="173"/>
        <end position="191"/>
    </location>
</feature>
<keyword evidence="9 19" id="KW-0808">Transferase</keyword>
<gene>
    <name evidence="19" type="primary">cobS</name>
    <name evidence="20" type="ORF">RFH47_07460</name>
</gene>
<dbReference type="Pfam" id="PF02654">
    <property type="entry name" value="CobS"/>
    <property type="match status" value="1"/>
</dbReference>
<feature type="transmembrane region" description="Helical" evidence="19">
    <location>
        <begin position="197"/>
        <end position="217"/>
    </location>
</feature>
<evidence type="ECO:0000256" key="19">
    <source>
        <dbReference type="HAMAP-Rule" id="MF_00719"/>
    </source>
</evidence>
<dbReference type="NCBIfam" id="TIGR00317">
    <property type="entry name" value="cobS"/>
    <property type="match status" value="1"/>
</dbReference>
<evidence type="ECO:0000256" key="2">
    <source>
        <dbReference type="ARBA" id="ARBA00004651"/>
    </source>
</evidence>
<keyword evidence="13 19" id="KW-0472">Membrane</keyword>
<comment type="subcellular location">
    <subcellularLocation>
        <location evidence="2 19">Cell membrane</location>
        <topology evidence="2 19">Multi-pass membrane protein</topology>
    </subcellularLocation>
</comment>
<reference evidence="20" key="1">
    <citation type="submission" date="2023-08" db="EMBL/GenBank/DDBJ databases">
        <title>Emergence of clinically-relevant ST2 carbapenem-resistant Acinetobacter baumannii strains in hospital sewages in Zhejiang, East of China.</title>
        <authorList>
            <person name="Kaichao C."/>
            <person name="Zhang R."/>
        </authorList>
    </citation>
    <scope>NUCLEOTIDE SEQUENCE</scope>
    <source>
        <strain evidence="20">M-RB-37</strain>
    </source>
</reference>
<feature type="transmembrane region" description="Helical" evidence="19">
    <location>
        <begin position="32"/>
        <end position="51"/>
    </location>
</feature>
<dbReference type="GO" id="GO:0005886">
    <property type="term" value="C:plasma membrane"/>
    <property type="evidence" value="ECO:0007669"/>
    <property type="project" value="UniProtKB-SubCell"/>
</dbReference>
<evidence type="ECO:0000256" key="18">
    <source>
        <dbReference type="ARBA" id="ARBA00049504"/>
    </source>
</evidence>
<evidence type="ECO:0000256" key="9">
    <source>
        <dbReference type="ARBA" id="ARBA00022679"/>
    </source>
</evidence>
<comment type="caution">
    <text evidence="20">The sequence shown here is derived from an EMBL/GenBank/DDBJ whole genome shotgun (WGS) entry which is preliminary data.</text>
</comment>
<evidence type="ECO:0000256" key="17">
    <source>
        <dbReference type="ARBA" id="ARBA00048623"/>
    </source>
</evidence>
<evidence type="ECO:0000256" key="5">
    <source>
        <dbReference type="ARBA" id="ARBA00013200"/>
    </source>
</evidence>
<evidence type="ECO:0000256" key="15">
    <source>
        <dbReference type="ARBA" id="ARBA00032605"/>
    </source>
</evidence>
<dbReference type="EC" id="2.7.8.26" evidence="5 19"/>
<dbReference type="NCBIfam" id="NF001278">
    <property type="entry name" value="PRK00235.1-5"/>
    <property type="match status" value="1"/>
</dbReference>
<dbReference type="HAMAP" id="MF_00719">
    <property type="entry name" value="CobS"/>
    <property type="match status" value="1"/>
</dbReference>
<feature type="transmembrane region" description="Helical" evidence="19">
    <location>
        <begin position="58"/>
        <end position="77"/>
    </location>
</feature>
<comment type="similarity">
    <text evidence="4 19">Belongs to the CobS family.</text>
</comment>
<comment type="catalytic activity">
    <reaction evidence="18 19">
        <text>alpha-ribazole 5'-phosphate + adenosylcob(III)inamide-GDP = adenosylcob(III)alamin 5'-phosphate + GMP + H(+)</text>
        <dbReference type="Rhea" id="RHEA:23560"/>
        <dbReference type="ChEBI" id="CHEBI:15378"/>
        <dbReference type="ChEBI" id="CHEBI:57918"/>
        <dbReference type="ChEBI" id="CHEBI:58115"/>
        <dbReference type="ChEBI" id="CHEBI:60487"/>
        <dbReference type="ChEBI" id="CHEBI:60493"/>
        <dbReference type="EC" id="2.7.8.26"/>
    </reaction>
</comment>
<evidence type="ECO:0000313" key="21">
    <source>
        <dbReference type="Proteomes" id="UP001243844"/>
    </source>
</evidence>
<evidence type="ECO:0000256" key="7">
    <source>
        <dbReference type="ARBA" id="ARBA00022475"/>
    </source>
</evidence>
<evidence type="ECO:0000256" key="13">
    <source>
        <dbReference type="ARBA" id="ARBA00023136"/>
    </source>
</evidence>
<proteinExistence type="inferred from homology"/>
<evidence type="ECO:0000313" key="20">
    <source>
        <dbReference type="EMBL" id="MDQ8935563.1"/>
    </source>
</evidence>
<keyword evidence="7 19" id="KW-1003">Cell membrane</keyword>
<dbReference type="InterPro" id="IPR003805">
    <property type="entry name" value="CobS"/>
</dbReference>
<comment type="catalytic activity">
    <reaction evidence="17 19">
        <text>alpha-ribazole + adenosylcob(III)inamide-GDP = adenosylcob(III)alamin + GMP + H(+)</text>
        <dbReference type="Rhea" id="RHEA:16049"/>
        <dbReference type="ChEBI" id="CHEBI:10329"/>
        <dbReference type="ChEBI" id="CHEBI:15378"/>
        <dbReference type="ChEBI" id="CHEBI:18408"/>
        <dbReference type="ChEBI" id="CHEBI:58115"/>
        <dbReference type="ChEBI" id="CHEBI:60487"/>
        <dbReference type="EC" id="2.7.8.26"/>
    </reaction>
</comment>
<evidence type="ECO:0000256" key="1">
    <source>
        <dbReference type="ARBA" id="ARBA00001946"/>
    </source>
</evidence>
<dbReference type="RefSeq" id="WP_308981302.1">
    <property type="nucleotide sequence ID" value="NZ_JAVIDL010000011.1"/>
</dbReference>
<keyword evidence="10 19" id="KW-0812">Transmembrane</keyword>